<dbReference type="EMBL" id="HF584454">
    <property type="protein sequence ID" value="CCQ43951.1"/>
    <property type="molecule type" value="Genomic_DNA"/>
</dbReference>
<dbReference type="ChiTaRS" id="CLEC12A">
    <property type="organism name" value="human"/>
</dbReference>
<protein>
    <submittedName>
        <fullName evidence="1">Alternative protein CLEC12A</fullName>
    </submittedName>
</protein>
<dbReference type="OrthoDB" id="10059571at2759"/>
<gene>
    <name evidence="1" type="primary">CLEC12A</name>
</gene>
<name>L8EAV5_HUMAN</name>
<organism evidence="1">
    <name type="scientific">Homo sapiens</name>
    <name type="common">Human</name>
    <dbReference type="NCBI Taxonomy" id="9606"/>
    <lineage>
        <taxon>Eukaryota</taxon>
        <taxon>Metazoa</taxon>
        <taxon>Chordata</taxon>
        <taxon>Craniata</taxon>
        <taxon>Vertebrata</taxon>
        <taxon>Euteleostomi</taxon>
        <taxon>Mammalia</taxon>
        <taxon>Eutheria</taxon>
        <taxon>Euarchontoglires</taxon>
        <taxon>Primates</taxon>
        <taxon>Haplorrhini</taxon>
        <taxon>Catarrhini</taxon>
        <taxon>Hominidae</taxon>
        <taxon>Homo</taxon>
    </lineage>
</organism>
<reference evidence="1" key="1">
    <citation type="journal article" date="2013" name="PLoS ONE">
        <title>Direct detection of alternative open reading frames translation products in human significantly expands the proteome.</title>
        <authorList>
            <person name="Vanderperre B."/>
            <person name="Lucier J.-F."/>
            <person name="Motard J."/>
            <person name="Tremblay G."/>
            <person name="Vanderperre S."/>
            <person name="Wisztorski M."/>
            <person name="Salzet M."/>
            <person name="Boisvert F.-M."/>
            <person name="Roucou X."/>
        </authorList>
    </citation>
    <scope>NUCLEOTIDE SEQUENCE</scope>
</reference>
<evidence type="ECO:0000313" key="1">
    <source>
        <dbReference type="EMBL" id="CCQ43951.1"/>
    </source>
</evidence>
<proteinExistence type="predicted"/>
<sequence>MGLPMAEGLMSQRTYSQLIVLGQVRMDMDMHLLPLKIIILSKSQ</sequence>
<dbReference type="AlphaFoldDB" id="L8EAV5"/>
<accession>L8EAV5</accession>